<dbReference type="AlphaFoldDB" id="A0A2K8T4E7"/>
<protein>
    <submittedName>
        <fullName evidence="1">Uncharacterized protein</fullName>
    </submittedName>
</protein>
<accession>A0A2K8T4E7</accession>
<evidence type="ECO:0000313" key="1">
    <source>
        <dbReference type="EMBL" id="AUB42577.1"/>
    </source>
</evidence>
<organism evidence="1 2">
    <name type="scientific">Nostoc flagelliforme CCNUN1</name>
    <dbReference type="NCBI Taxonomy" id="2038116"/>
    <lineage>
        <taxon>Bacteria</taxon>
        <taxon>Bacillati</taxon>
        <taxon>Cyanobacteriota</taxon>
        <taxon>Cyanophyceae</taxon>
        <taxon>Nostocales</taxon>
        <taxon>Nostocaceae</taxon>
        <taxon>Nostoc</taxon>
    </lineage>
</organism>
<proteinExistence type="predicted"/>
<evidence type="ECO:0000313" key="2">
    <source>
        <dbReference type="Proteomes" id="UP000232003"/>
    </source>
</evidence>
<reference evidence="1 2" key="1">
    <citation type="submission" date="2017-11" db="EMBL/GenBank/DDBJ databases">
        <title>Complete genome of a free-living desiccation-tolerant cyanobacterium and its photosynthetic adaptation to extreme terrestrial habitat.</title>
        <authorList>
            <person name="Shang J."/>
        </authorList>
    </citation>
    <scope>NUCLEOTIDE SEQUENCE [LARGE SCALE GENOMIC DNA]</scope>
    <source>
        <strain evidence="1 2">CCNUN1</strain>
    </source>
</reference>
<name>A0A2K8T4E7_9NOSO</name>
<dbReference type="EMBL" id="CP024785">
    <property type="protein sequence ID" value="AUB42577.1"/>
    <property type="molecule type" value="Genomic_DNA"/>
</dbReference>
<keyword evidence="2" id="KW-1185">Reference proteome</keyword>
<dbReference type="Proteomes" id="UP000232003">
    <property type="component" value="Chromosome"/>
</dbReference>
<gene>
    <name evidence="1" type="ORF">COO91_08719</name>
</gene>
<sequence length="38" mass="4499">MVDEQGNNLDDVEKTLPDWFHPEKIQQHFNGKPLSFED</sequence>
<dbReference type="KEGG" id="nfl:COO91_08719"/>